<reference evidence="2" key="1">
    <citation type="journal article" date="2019" name="Sci. Rep.">
        <title>Draft genome of Tanacetum cinerariifolium, the natural source of mosquito coil.</title>
        <authorList>
            <person name="Yamashiro T."/>
            <person name="Shiraishi A."/>
            <person name="Satake H."/>
            <person name="Nakayama K."/>
        </authorList>
    </citation>
    <scope>NUCLEOTIDE SEQUENCE</scope>
</reference>
<dbReference type="EMBL" id="BKCJ010007177">
    <property type="protein sequence ID" value="GEU75917.1"/>
    <property type="molecule type" value="Genomic_DNA"/>
</dbReference>
<evidence type="ECO:0000256" key="1">
    <source>
        <dbReference type="SAM" id="MobiDB-lite"/>
    </source>
</evidence>
<accession>A0A6L2MRC6</accession>
<name>A0A6L2MRC6_TANCI</name>
<feature type="region of interest" description="Disordered" evidence="1">
    <location>
        <begin position="118"/>
        <end position="232"/>
    </location>
</feature>
<evidence type="ECO:0000313" key="2">
    <source>
        <dbReference type="EMBL" id="GEU75917.1"/>
    </source>
</evidence>
<feature type="compositionally biased region" description="Low complexity" evidence="1">
    <location>
        <begin position="15"/>
        <end position="30"/>
    </location>
</feature>
<proteinExistence type="predicted"/>
<gene>
    <name evidence="2" type="ORF">Tci_047895</name>
</gene>
<feature type="compositionally biased region" description="Polar residues" evidence="1">
    <location>
        <begin position="188"/>
        <end position="208"/>
    </location>
</feature>
<sequence length="232" mass="25269">MELVLMAKEFTLKDTTPTNNNQRSSSNPRNMQIAQPGMNMDQDRHMLMVEDNVGNQIRPNVGNNAGILNRYNAVQNVVNQNGNGNVAVVRAKDNGACEEIVRVNTNYTLEDNLQQALTSGTPTDNAHVYDSDGSVEVSEQKNTTKGTSVDTKFSKQSILGKPTSARPKLYSVSPLPKSKVIPKVGESNALSKPVTSNSTPSSQESTVVKNERLYVNGMKSRKKNQSANVSKS</sequence>
<organism evidence="2">
    <name type="scientific">Tanacetum cinerariifolium</name>
    <name type="common">Dalmatian daisy</name>
    <name type="synonym">Chrysanthemum cinerariifolium</name>
    <dbReference type="NCBI Taxonomy" id="118510"/>
    <lineage>
        <taxon>Eukaryota</taxon>
        <taxon>Viridiplantae</taxon>
        <taxon>Streptophyta</taxon>
        <taxon>Embryophyta</taxon>
        <taxon>Tracheophyta</taxon>
        <taxon>Spermatophyta</taxon>
        <taxon>Magnoliopsida</taxon>
        <taxon>eudicotyledons</taxon>
        <taxon>Gunneridae</taxon>
        <taxon>Pentapetalae</taxon>
        <taxon>asterids</taxon>
        <taxon>campanulids</taxon>
        <taxon>Asterales</taxon>
        <taxon>Asteraceae</taxon>
        <taxon>Asteroideae</taxon>
        <taxon>Anthemideae</taxon>
        <taxon>Anthemidinae</taxon>
        <taxon>Tanacetum</taxon>
    </lineage>
</organism>
<feature type="region of interest" description="Disordered" evidence="1">
    <location>
        <begin position="13"/>
        <end position="34"/>
    </location>
</feature>
<dbReference type="AlphaFoldDB" id="A0A6L2MRC6"/>
<feature type="compositionally biased region" description="Polar residues" evidence="1">
    <location>
        <begin position="140"/>
        <end position="157"/>
    </location>
</feature>
<protein>
    <submittedName>
        <fullName evidence="2">Uncharacterized protein</fullName>
    </submittedName>
</protein>
<comment type="caution">
    <text evidence="2">The sequence shown here is derived from an EMBL/GenBank/DDBJ whole genome shotgun (WGS) entry which is preliminary data.</text>
</comment>